<accession>A0A934VNJ5</accession>
<dbReference type="Pfam" id="PF00015">
    <property type="entry name" value="MCPsignal"/>
    <property type="match status" value="1"/>
</dbReference>
<dbReference type="AlphaFoldDB" id="A0A934VNJ5"/>
<proteinExistence type="inferred from homology"/>
<dbReference type="Proteomes" id="UP000617628">
    <property type="component" value="Unassembled WGS sequence"/>
</dbReference>
<evidence type="ECO:0000313" key="7">
    <source>
        <dbReference type="EMBL" id="MBK1880011.1"/>
    </source>
</evidence>
<dbReference type="Gene3D" id="1.10.287.950">
    <property type="entry name" value="Methyl-accepting chemotaxis protein"/>
    <property type="match status" value="1"/>
</dbReference>
<evidence type="ECO:0000313" key="8">
    <source>
        <dbReference type="Proteomes" id="UP000617628"/>
    </source>
</evidence>
<keyword evidence="5" id="KW-0812">Transmembrane</keyword>
<dbReference type="GO" id="GO:0006935">
    <property type="term" value="P:chemotaxis"/>
    <property type="evidence" value="ECO:0007669"/>
    <property type="project" value="UniProtKB-KW"/>
</dbReference>
<keyword evidence="5" id="KW-0472">Membrane</keyword>
<evidence type="ECO:0000256" key="1">
    <source>
        <dbReference type="ARBA" id="ARBA00022500"/>
    </source>
</evidence>
<dbReference type="SUPFAM" id="SSF58104">
    <property type="entry name" value="Methyl-accepting chemotaxis protein (MCP) signaling domain"/>
    <property type="match status" value="1"/>
</dbReference>
<feature type="compositionally biased region" description="Polar residues" evidence="4">
    <location>
        <begin position="351"/>
        <end position="368"/>
    </location>
</feature>
<protein>
    <recommendedName>
        <fullName evidence="6">Methyl-accepting transducer domain-containing protein</fullName>
    </recommendedName>
</protein>
<feature type="region of interest" description="Disordered" evidence="4">
    <location>
        <begin position="333"/>
        <end position="368"/>
    </location>
</feature>
<comment type="similarity">
    <text evidence="2">Belongs to the methyl-accepting chemotaxis (MCP) protein family.</text>
</comment>
<dbReference type="PANTHER" id="PTHR43531:SF11">
    <property type="entry name" value="METHYL-ACCEPTING CHEMOTAXIS PROTEIN 3"/>
    <property type="match status" value="1"/>
</dbReference>
<dbReference type="InterPro" id="IPR004089">
    <property type="entry name" value="MCPsignal_dom"/>
</dbReference>
<dbReference type="InterPro" id="IPR051310">
    <property type="entry name" value="MCP_chemotaxis"/>
</dbReference>
<evidence type="ECO:0000256" key="2">
    <source>
        <dbReference type="ARBA" id="ARBA00029447"/>
    </source>
</evidence>
<dbReference type="SMART" id="SM00283">
    <property type="entry name" value="MA"/>
    <property type="match status" value="1"/>
</dbReference>
<name>A0A934VNJ5_9BACT</name>
<evidence type="ECO:0000256" key="3">
    <source>
        <dbReference type="PROSITE-ProRule" id="PRU00284"/>
    </source>
</evidence>
<evidence type="ECO:0000256" key="4">
    <source>
        <dbReference type="SAM" id="MobiDB-lite"/>
    </source>
</evidence>
<keyword evidence="8" id="KW-1185">Reference proteome</keyword>
<organism evidence="7 8">
    <name type="scientific">Pelagicoccus mobilis</name>
    <dbReference type="NCBI Taxonomy" id="415221"/>
    <lineage>
        <taxon>Bacteria</taxon>
        <taxon>Pseudomonadati</taxon>
        <taxon>Verrucomicrobiota</taxon>
        <taxon>Opitutia</taxon>
        <taxon>Puniceicoccales</taxon>
        <taxon>Pelagicoccaceae</taxon>
        <taxon>Pelagicoccus</taxon>
    </lineage>
</organism>
<dbReference type="PRINTS" id="PR00260">
    <property type="entry name" value="CHEMTRNSDUCR"/>
</dbReference>
<feature type="domain" description="Methyl-accepting transducer" evidence="6">
    <location>
        <begin position="88"/>
        <end position="317"/>
    </location>
</feature>
<keyword evidence="3" id="KW-0807">Transducer</keyword>
<feature type="region of interest" description="Disordered" evidence="4">
    <location>
        <begin position="103"/>
        <end position="126"/>
    </location>
</feature>
<dbReference type="EMBL" id="JAENIL010000066">
    <property type="protein sequence ID" value="MBK1880011.1"/>
    <property type="molecule type" value="Genomic_DNA"/>
</dbReference>
<feature type="transmembrane region" description="Helical" evidence="5">
    <location>
        <begin position="52"/>
        <end position="70"/>
    </location>
</feature>
<dbReference type="PROSITE" id="PS50111">
    <property type="entry name" value="CHEMOTAXIS_TRANSDUC_2"/>
    <property type="match status" value="1"/>
</dbReference>
<gene>
    <name evidence="7" type="ORF">JIN87_24215</name>
</gene>
<evidence type="ECO:0000259" key="6">
    <source>
        <dbReference type="PROSITE" id="PS50111"/>
    </source>
</evidence>
<reference evidence="7" key="1">
    <citation type="submission" date="2021-01" db="EMBL/GenBank/DDBJ databases">
        <title>Modified the classification status of verrucomicrobia.</title>
        <authorList>
            <person name="Feng X."/>
        </authorList>
    </citation>
    <scope>NUCLEOTIDE SEQUENCE</scope>
    <source>
        <strain evidence="7">KCTC 13126</strain>
    </source>
</reference>
<dbReference type="InterPro" id="IPR004090">
    <property type="entry name" value="Chemotax_Me-accpt_rcpt"/>
</dbReference>
<sequence>MLSFHARKKINQVAGYAHSDGAMGYKGLDWNILVRVNEEEAMAGFQALSRESVVISIACLLVAGFMAWSLSKRIANPLISITEQLDKTVQVTRDSAGALLDSSQSLADGSSEQAANVEETSSSTEQLNSMTAQNSESVARALHEVQSANLIVDDANSKLTALSEAMNEISAASDETKNIIKTIDEIAFQTNILALNAAVEAARAGEAGAGFAIVADEVRNLAARAAQAAQDTSGLLDQNIQKIAVGTESVDQTNAGFSELKKKTDRVSEIMREVNDASHQQTEGLKQITSAINQISHITQQNASGAEEVASASSDVDSQAVKITQSIANLHELVHGQEEPNKTPARKTTAPAPSSNRRIPQSELASFN</sequence>
<dbReference type="PANTHER" id="PTHR43531">
    <property type="entry name" value="PROTEIN ICFG"/>
    <property type="match status" value="1"/>
</dbReference>
<keyword evidence="5" id="KW-1133">Transmembrane helix</keyword>
<comment type="caution">
    <text evidence="7">The sequence shown here is derived from an EMBL/GenBank/DDBJ whole genome shotgun (WGS) entry which is preliminary data.</text>
</comment>
<evidence type="ECO:0000256" key="5">
    <source>
        <dbReference type="SAM" id="Phobius"/>
    </source>
</evidence>
<keyword evidence="1" id="KW-0145">Chemotaxis</keyword>
<dbReference type="GO" id="GO:0004888">
    <property type="term" value="F:transmembrane signaling receptor activity"/>
    <property type="evidence" value="ECO:0007669"/>
    <property type="project" value="InterPro"/>
</dbReference>
<dbReference type="GO" id="GO:0007165">
    <property type="term" value="P:signal transduction"/>
    <property type="evidence" value="ECO:0007669"/>
    <property type="project" value="UniProtKB-KW"/>
</dbReference>
<dbReference type="GO" id="GO:0005886">
    <property type="term" value="C:plasma membrane"/>
    <property type="evidence" value="ECO:0007669"/>
    <property type="project" value="TreeGrafter"/>
</dbReference>